<feature type="transmembrane region" description="Helical" evidence="1">
    <location>
        <begin position="103"/>
        <end position="123"/>
    </location>
</feature>
<dbReference type="Proteomes" id="UP000660862">
    <property type="component" value="Unassembled WGS sequence"/>
</dbReference>
<gene>
    <name evidence="2" type="ORF">GCM10007415_25340</name>
</gene>
<keyword evidence="1" id="KW-1133">Transmembrane helix</keyword>
<reference evidence="2" key="2">
    <citation type="submission" date="2020-09" db="EMBL/GenBank/DDBJ databases">
        <authorList>
            <person name="Sun Q."/>
            <person name="Zhou Y."/>
        </authorList>
    </citation>
    <scope>NUCLEOTIDE SEQUENCE</scope>
    <source>
        <strain evidence="2">CGMCC 1.12195</strain>
    </source>
</reference>
<evidence type="ECO:0000256" key="1">
    <source>
        <dbReference type="SAM" id="Phobius"/>
    </source>
</evidence>
<feature type="transmembrane region" description="Helical" evidence="1">
    <location>
        <begin position="31"/>
        <end position="48"/>
    </location>
</feature>
<feature type="transmembrane region" description="Helical" evidence="1">
    <location>
        <begin position="60"/>
        <end position="82"/>
    </location>
</feature>
<feature type="transmembrane region" description="Helical" evidence="1">
    <location>
        <begin position="129"/>
        <end position="154"/>
    </location>
</feature>
<protein>
    <submittedName>
        <fullName evidence="2">Uncharacterized protein</fullName>
    </submittedName>
</protein>
<organism evidence="2 3">
    <name type="scientific">Parapedobacter pyrenivorans</name>
    <dbReference type="NCBI Taxonomy" id="1305674"/>
    <lineage>
        <taxon>Bacteria</taxon>
        <taxon>Pseudomonadati</taxon>
        <taxon>Bacteroidota</taxon>
        <taxon>Sphingobacteriia</taxon>
        <taxon>Sphingobacteriales</taxon>
        <taxon>Sphingobacteriaceae</taxon>
        <taxon>Parapedobacter</taxon>
    </lineage>
</organism>
<evidence type="ECO:0000313" key="3">
    <source>
        <dbReference type="Proteomes" id="UP000660862"/>
    </source>
</evidence>
<name>A0A917HUZ0_9SPHI</name>
<dbReference type="RefSeq" id="WP_188506417.1">
    <property type="nucleotide sequence ID" value="NZ_BMER01000002.1"/>
</dbReference>
<evidence type="ECO:0000313" key="2">
    <source>
        <dbReference type="EMBL" id="GGG89952.1"/>
    </source>
</evidence>
<proteinExistence type="predicted"/>
<keyword evidence="1" id="KW-0472">Membrane</keyword>
<sequence length="167" mass="18803">MFSKINISKIVVDHIRTFQNVRTGRYSFSDFFLFFGFPIAAGIYFGVFERLCVGESYINFLIASISIIAGFLFNLLAIIFGIMDKVRTNVENDPVKQKLAAEIHSNIAFNILLAIFSVVSLLFANSENFYVALVANTVSISLCILFFLTILMVLKRIYIIMSKEGIA</sequence>
<dbReference type="AlphaFoldDB" id="A0A917HUZ0"/>
<keyword evidence="1" id="KW-0812">Transmembrane</keyword>
<comment type="caution">
    <text evidence="2">The sequence shown here is derived from an EMBL/GenBank/DDBJ whole genome shotgun (WGS) entry which is preliminary data.</text>
</comment>
<dbReference type="EMBL" id="BMER01000002">
    <property type="protein sequence ID" value="GGG89952.1"/>
    <property type="molecule type" value="Genomic_DNA"/>
</dbReference>
<keyword evidence="3" id="KW-1185">Reference proteome</keyword>
<accession>A0A917HUZ0</accession>
<reference evidence="2" key="1">
    <citation type="journal article" date="2014" name="Int. J. Syst. Evol. Microbiol.">
        <title>Complete genome sequence of Corynebacterium casei LMG S-19264T (=DSM 44701T), isolated from a smear-ripened cheese.</title>
        <authorList>
            <consortium name="US DOE Joint Genome Institute (JGI-PGF)"/>
            <person name="Walter F."/>
            <person name="Albersmeier A."/>
            <person name="Kalinowski J."/>
            <person name="Ruckert C."/>
        </authorList>
    </citation>
    <scope>NUCLEOTIDE SEQUENCE</scope>
    <source>
        <strain evidence="2">CGMCC 1.12195</strain>
    </source>
</reference>